<name>A0A183SKY6_SCHSO</name>
<accession>A0A183SKY6</accession>
<dbReference type="OrthoDB" id="6258416at2759"/>
<evidence type="ECO:0000313" key="2">
    <source>
        <dbReference type="Proteomes" id="UP000275846"/>
    </source>
</evidence>
<gene>
    <name evidence="1" type="ORF">SSLN_LOCUS4884</name>
</gene>
<reference evidence="1 2" key="2">
    <citation type="submission" date="2018-11" db="EMBL/GenBank/DDBJ databases">
        <authorList>
            <consortium name="Pathogen Informatics"/>
        </authorList>
    </citation>
    <scope>NUCLEOTIDE SEQUENCE [LARGE SCALE GENOMIC DNA]</scope>
    <source>
        <strain evidence="1 2">NST_G2</strain>
    </source>
</reference>
<reference evidence="3" key="1">
    <citation type="submission" date="2016-06" db="UniProtKB">
        <authorList>
            <consortium name="WormBaseParasite"/>
        </authorList>
    </citation>
    <scope>IDENTIFICATION</scope>
</reference>
<sequence length="289" mass="31590">MQMCAVCDVPVSPENMAAHVAGRTHSWKFLINGGSTICTTNNEDSPQPAASVFRVERLFSSFFRCVPRLTTEKGLNVLSSMAVVEHDSVVFAQPWDLTGFGAQLCLSLLLANRQPGNPLRKVDLPPSRLCYTLWLCPRKQHVAATIENLRHVLKGAEIPASADTTEPFDTKENMVSGPDSPTKRPVLLVTLLRDTFTADNPNLTVFEHDIIVSTAGSWENFLANVPGADKSLCGVVVSGTEAFMKNDPLDKLINKIVMRPNRGRVICLSTSAIPSWSVASCFTSYSLLE</sequence>
<evidence type="ECO:0000313" key="1">
    <source>
        <dbReference type="EMBL" id="VDL91269.1"/>
    </source>
</evidence>
<evidence type="ECO:0000313" key="3">
    <source>
        <dbReference type="WBParaSite" id="SSLN_0000503901-mRNA-1"/>
    </source>
</evidence>
<dbReference type="AlphaFoldDB" id="A0A183SKY6"/>
<keyword evidence="2" id="KW-1185">Reference proteome</keyword>
<dbReference type="EMBL" id="UYSU01033034">
    <property type="protein sequence ID" value="VDL91269.1"/>
    <property type="molecule type" value="Genomic_DNA"/>
</dbReference>
<dbReference type="Proteomes" id="UP000275846">
    <property type="component" value="Unassembled WGS sequence"/>
</dbReference>
<dbReference type="STRING" id="70667.A0A183SKY6"/>
<dbReference type="WBParaSite" id="SSLN_0000503901-mRNA-1">
    <property type="protein sequence ID" value="SSLN_0000503901-mRNA-1"/>
    <property type="gene ID" value="SSLN_0000503901"/>
</dbReference>
<proteinExistence type="predicted"/>
<organism evidence="3">
    <name type="scientific">Schistocephalus solidus</name>
    <name type="common">Tapeworm</name>
    <dbReference type="NCBI Taxonomy" id="70667"/>
    <lineage>
        <taxon>Eukaryota</taxon>
        <taxon>Metazoa</taxon>
        <taxon>Spiralia</taxon>
        <taxon>Lophotrochozoa</taxon>
        <taxon>Platyhelminthes</taxon>
        <taxon>Cestoda</taxon>
        <taxon>Eucestoda</taxon>
        <taxon>Diphyllobothriidea</taxon>
        <taxon>Diphyllobothriidae</taxon>
        <taxon>Schistocephalus</taxon>
    </lineage>
</organism>
<protein>
    <submittedName>
        <fullName evidence="3">U1-type domain-containing protein</fullName>
    </submittedName>
</protein>